<dbReference type="EMBL" id="JANSUY010000025">
    <property type="protein sequence ID" value="MCR9017204.1"/>
    <property type="molecule type" value="Genomic_DNA"/>
</dbReference>
<evidence type="ECO:0000256" key="1">
    <source>
        <dbReference type="ARBA" id="ARBA00022737"/>
    </source>
</evidence>
<protein>
    <submittedName>
        <fullName evidence="4">DUF294 nucleotidyltransferase-like domain-containing protein</fullName>
    </submittedName>
</protein>
<evidence type="ECO:0000256" key="2">
    <source>
        <dbReference type="PROSITE-ProRule" id="PRU00703"/>
    </source>
</evidence>
<keyword evidence="2" id="KW-0129">CBS domain</keyword>
<dbReference type="Gene3D" id="3.10.580.10">
    <property type="entry name" value="CBS-domain"/>
    <property type="match status" value="1"/>
</dbReference>
<evidence type="ECO:0000313" key="4">
    <source>
        <dbReference type="EMBL" id="MCR9017204.1"/>
    </source>
</evidence>
<gene>
    <name evidence="4" type="ORF">NU887_19370</name>
</gene>
<dbReference type="GO" id="GO:0008773">
    <property type="term" value="F:[protein-PII] uridylyltransferase activity"/>
    <property type="evidence" value="ECO:0007669"/>
    <property type="project" value="InterPro"/>
</dbReference>
<dbReference type="AlphaFoldDB" id="A0A9X2PCU6"/>
<evidence type="ECO:0000259" key="3">
    <source>
        <dbReference type="PROSITE" id="PS51371"/>
    </source>
</evidence>
<comment type="caution">
    <text evidence="4">The sequence shown here is derived from an EMBL/GenBank/DDBJ whole genome shotgun (WGS) entry which is preliminary data.</text>
</comment>
<dbReference type="InterPro" id="IPR051462">
    <property type="entry name" value="CBS_domain-containing"/>
</dbReference>
<dbReference type="PANTHER" id="PTHR48108">
    <property type="entry name" value="CBS DOMAIN-CONTAINING PROTEIN CBSX2, CHLOROPLASTIC"/>
    <property type="match status" value="1"/>
</dbReference>
<reference evidence="4" key="1">
    <citation type="submission" date="2022-08" db="EMBL/GenBank/DDBJ databases">
        <authorList>
            <person name="Zhang D."/>
        </authorList>
    </citation>
    <scope>NUCLEOTIDE SEQUENCE</scope>
    <source>
        <strain evidence="4">XJ19-11</strain>
    </source>
</reference>
<proteinExistence type="predicted"/>
<feature type="domain" description="CBS" evidence="3">
    <location>
        <begin position="21"/>
        <end position="80"/>
    </location>
</feature>
<organism evidence="4 5">
    <name type="scientific">Aquiflexum gelatinilyticum</name>
    <dbReference type="NCBI Taxonomy" id="2961943"/>
    <lineage>
        <taxon>Bacteria</taxon>
        <taxon>Pseudomonadati</taxon>
        <taxon>Bacteroidota</taxon>
        <taxon>Cytophagia</taxon>
        <taxon>Cytophagales</taxon>
        <taxon>Cyclobacteriaceae</taxon>
        <taxon>Aquiflexum</taxon>
    </lineage>
</organism>
<dbReference type="RefSeq" id="WP_258425045.1">
    <property type="nucleotide sequence ID" value="NZ_JANSUY010000025.1"/>
</dbReference>
<dbReference type="Proteomes" id="UP001142175">
    <property type="component" value="Unassembled WGS sequence"/>
</dbReference>
<dbReference type="InterPro" id="IPR018821">
    <property type="entry name" value="DUF294_put_nucleoTrafse_sb-bd"/>
</dbReference>
<dbReference type="CDD" id="cd05401">
    <property type="entry name" value="NT_GlnE_GlnD_like"/>
    <property type="match status" value="1"/>
</dbReference>
<dbReference type="PROSITE" id="PS51371">
    <property type="entry name" value="CBS"/>
    <property type="match status" value="2"/>
</dbReference>
<feature type="domain" description="CBS" evidence="3">
    <location>
        <begin position="86"/>
        <end position="145"/>
    </location>
</feature>
<keyword evidence="5" id="KW-1185">Reference proteome</keyword>
<dbReference type="Pfam" id="PF03445">
    <property type="entry name" value="DUF294"/>
    <property type="match status" value="1"/>
</dbReference>
<keyword evidence="1" id="KW-0677">Repeat</keyword>
<dbReference type="PANTHER" id="PTHR48108:SF34">
    <property type="entry name" value="CBS DOMAIN-CONTAINING PROTEIN YHCV"/>
    <property type="match status" value="1"/>
</dbReference>
<dbReference type="SMART" id="SM00116">
    <property type="entry name" value="CBS"/>
    <property type="match status" value="2"/>
</dbReference>
<evidence type="ECO:0000313" key="5">
    <source>
        <dbReference type="Proteomes" id="UP001142175"/>
    </source>
</evidence>
<sequence length="485" mass="56819">MITTAENNIDHIYTKKVGDLHFRNLSVCPVHTPVFEVARLMARDKISCFFIGDSPNEIIGFVTDITLRDRIIADKLSFDTPVGEIMDRNIVYIQDSAFLYEALLMMFRTKTRYLLVKNKETFVGWISRNKILSEQAQGPFVFIQSVKQSMDTEELKEKWEQVPQIIHQLIDKGLKSQIVNQIITTVADTIALRIIENTIREIGEPPAKFVFFVLGSEGRAEQTLKTDQDNAIIYEDKANEHREMVREYFLDFAERVSFALDQVGFVFCKGGFMAKNPKWTHSLSHWKRNYESWIQESTPETVMKYSTFFDCRPIYGEFGLLEDLRKFMDQQLENPSEKFFINMGTNALQFEPPLTFFKNIKTYKIDGEKHFNIKKTMTPIVDLVRIFALKYRIFETNTGDRIRMLEEQKIFTDKEAKEISHAYYYLMGIRLEKQSLQLMENKSNPTNHVSTDELTKVQMVTLVEIFKVIKEFQLKIKIEFTKNIF</sequence>
<name>A0A9X2PCU6_9BACT</name>
<accession>A0A9X2PCU6</accession>
<dbReference type="InterPro" id="IPR046342">
    <property type="entry name" value="CBS_dom_sf"/>
</dbReference>
<dbReference type="Pfam" id="PF10335">
    <property type="entry name" value="DUF294_C"/>
    <property type="match status" value="1"/>
</dbReference>
<dbReference type="SUPFAM" id="SSF54631">
    <property type="entry name" value="CBS-domain pair"/>
    <property type="match status" value="1"/>
</dbReference>
<dbReference type="InterPro" id="IPR005105">
    <property type="entry name" value="GlnD_Uridyltrans_N"/>
</dbReference>
<dbReference type="InterPro" id="IPR000644">
    <property type="entry name" value="CBS_dom"/>
</dbReference>
<dbReference type="Pfam" id="PF00571">
    <property type="entry name" value="CBS"/>
    <property type="match status" value="2"/>
</dbReference>